<dbReference type="GO" id="GO:0000287">
    <property type="term" value="F:magnesium ion binding"/>
    <property type="evidence" value="ECO:0007669"/>
    <property type="project" value="InterPro"/>
</dbReference>
<organism evidence="10 11">
    <name type="scientific">Folsomia candida</name>
    <name type="common">Springtail</name>
    <dbReference type="NCBI Taxonomy" id="158441"/>
    <lineage>
        <taxon>Eukaryota</taxon>
        <taxon>Metazoa</taxon>
        <taxon>Ecdysozoa</taxon>
        <taxon>Arthropoda</taxon>
        <taxon>Hexapoda</taxon>
        <taxon>Collembola</taxon>
        <taxon>Entomobryomorpha</taxon>
        <taxon>Isotomoidea</taxon>
        <taxon>Isotomidae</taxon>
        <taxon>Proisotominae</taxon>
        <taxon>Folsomia</taxon>
    </lineage>
</organism>
<dbReference type="OMA" id="THFISNM"/>
<proteinExistence type="inferred from homology"/>
<dbReference type="Gene3D" id="3.40.50.1000">
    <property type="entry name" value="HAD superfamily/HAD-like"/>
    <property type="match status" value="1"/>
</dbReference>
<dbReference type="FunFam" id="1.10.150.340:FF:000001">
    <property type="entry name" value="Cytosolic 5-nucleotidase 3-like"/>
    <property type="match status" value="1"/>
</dbReference>
<dbReference type="SFLD" id="SFLDS00003">
    <property type="entry name" value="Haloacid_Dehalogenase"/>
    <property type="match status" value="1"/>
</dbReference>
<dbReference type="SFLD" id="SFLDG01128">
    <property type="entry name" value="C1.4:_5'-Nucleotidase_Like"/>
    <property type="match status" value="1"/>
</dbReference>
<keyword evidence="7" id="KW-0460">Magnesium</keyword>
<sequence>MSLQFRIKLFQHLINSSIQMLQSILAEIKIGLDFPEKLKIRDPENVEKKLERLVEGGPDCLQVITDFDHTLTKFKTPDGLRCDTCHGIVDNSSLVEEEFRRKTNALRDKYYPIEVDHEMTLQQKIPLMIEWYTQSQNVLVEYRVTKSQIKEMVLKSRAFLRDGAKEVLSMLNMHRIPVLIFSAGVGNILESVLEREQVHFPNIKVVSNYMDFDECDRVTSFQKPLIHMFNKNENALRHSTYFAELQSRRNALLLGDSLGDVHMDHGMPSSHKEEGVVLKIGFLNDKISERCPEFMENFDIVLEDDQSFKLMQLILSRIIKDAKQ</sequence>
<dbReference type="STRING" id="158441.A0A226F6I9"/>
<keyword evidence="6 9" id="KW-0378">Hydrolase</keyword>
<evidence type="ECO:0000256" key="4">
    <source>
        <dbReference type="ARBA" id="ARBA00022723"/>
    </source>
</evidence>
<keyword evidence="5 9" id="KW-0547">Nucleotide-binding</keyword>
<evidence type="ECO:0000313" key="10">
    <source>
        <dbReference type="EMBL" id="OXA65068.1"/>
    </source>
</evidence>
<evidence type="ECO:0000256" key="3">
    <source>
        <dbReference type="ARBA" id="ARBA00012643"/>
    </source>
</evidence>
<dbReference type="Proteomes" id="UP000198287">
    <property type="component" value="Unassembled WGS sequence"/>
</dbReference>
<name>A0A226F6I9_FOLCA</name>
<keyword evidence="8 9" id="KW-0546">Nucleotide metabolism</keyword>
<gene>
    <name evidence="10" type="ORF">Fcan01_03619</name>
</gene>
<evidence type="ECO:0000313" key="11">
    <source>
        <dbReference type="Proteomes" id="UP000198287"/>
    </source>
</evidence>
<dbReference type="InterPro" id="IPR023214">
    <property type="entry name" value="HAD_sf"/>
</dbReference>
<evidence type="ECO:0000256" key="6">
    <source>
        <dbReference type="ARBA" id="ARBA00022801"/>
    </source>
</evidence>
<dbReference type="InterPro" id="IPR006434">
    <property type="entry name" value="Pyrimidine_nucleotidase_eu"/>
</dbReference>
<dbReference type="GO" id="GO:0000166">
    <property type="term" value="F:nucleotide binding"/>
    <property type="evidence" value="ECO:0007669"/>
    <property type="project" value="UniProtKB-KW"/>
</dbReference>
<dbReference type="GO" id="GO:0009117">
    <property type="term" value="P:nucleotide metabolic process"/>
    <property type="evidence" value="ECO:0007669"/>
    <property type="project" value="UniProtKB-KW"/>
</dbReference>
<dbReference type="EC" id="3.1.3.5" evidence="3 9"/>
<comment type="similarity">
    <text evidence="2 9">Belongs to the pyrimidine 5'-nucleotidase family.</text>
</comment>
<evidence type="ECO:0000256" key="9">
    <source>
        <dbReference type="RuleBase" id="RU361276"/>
    </source>
</evidence>
<keyword evidence="4" id="KW-0479">Metal-binding</keyword>
<dbReference type="Gene3D" id="1.10.150.340">
    <property type="entry name" value="Pyrimidine 5'-nucleotidase (UMPH-1), N-terminal domain"/>
    <property type="match status" value="1"/>
</dbReference>
<dbReference type="GO" id="GO:0005737">
    <property type="term" value="C:cytoplasm"/>
    <property type="evidence" value="ECO:0007669"/>
    <property type="project" value="UniProtKB-SubCell"/>
</dbReference>
<dbReference type="GO" id="GO:0008253">
    <property type="term" value="F:5'-nucleotidase activity"/>
    <property type="evidence" value="ECO:0007669"/>
    <property type="project" value="UniProtKB-EC"/>
</dbReference>
<dbReference type="SUPFAM" id="SSF56784">
    <property type="entry name" value="HAD-like"/>
    <property type="match status" value="1"/>
</dbReference>
<dbReference type="OrthoDB" id="10014216at2759"/>
<dbReference type="AlphaFoldDB" id="A0A226F6I9"/>
<dbReference type="EMBL" id="LNIX01000001">
    <property type="protein sequence ID" value="OXA65068.1"/>
    <property type="molecule type" value="Genomic_DNA"/>
</dbReference>
<reference evidence="10 11" key="1">
    <citation type="submission" date="2015-12" db="EMBL/GenBank/DDBJ databases">
        <title>The genome of Folsomia candida.</title>
        <authorList>
            <person name="Faddeeva A."/>
            <person name="Derks M.F."/>
            <person name="Anvar Y."/>
            <person name="Smit S."/>
            <person name="Van Straalen N."/>
            <person name="Roelofs D."/>
        </authorList>
    </citation>
    <scope>NUCLEOTIDE SEQUENCE [LARGE SCALE GENOMIC DNA]</scope>
    <source>
        <strain evidence="10 11">VU population</strain>
        <tissue evidence="10">Whole body</tissue>
    </source>
</reference>
<evidence type="ECO:0000256" key="7">
    <source>
        <dbReference type="ARBA" id="ARBA00022842"/>
    </source>
</evidence>
<evidence type="ECO:0000256" key="5">
    <source>
        <dbReference type="ARBA" id="ARBA00022741"/>
    </source>
</evidence>
<dbReference type="NCBIfam" id="TIGR01544">
    <property type="entry name" value="HAD-SF-IE"/>
    <property type="match status" value="1"/>
</dbReference>
<comment type="caution">
    <text evidence="10">The sequence shown here is derived from an EMBL/GenBank/DDBJ whole genome shotgun (WGS) entry which is preliminary data.</text>
</comment>
<dbReference type="Pfam" id="PF05822">
    <property type="entry name" value="UMPH-1"/>
    <property type="match status" value="1"/>
</dbReference>
<evidence type="ECO:0000256" key="1">
    <source>
        <dbReference type="ARBA" id="ARBA00000815"/>
    </source>
</evidence>
<evidence type="ECO:0000256" key="2">
    <source>
        <dbReference type="ARBA" id="ARBA00008389"/>
    </source>
</evidence>
<dbReference type="InterPro" id="IPR036412">
    <property type="entry name" value="HAD-like_sf"/>
</dbReference>
<keyword evidence="9" id="KW-0963">Cytoplasm</keyword>
<protein>
    <recommendedName>
        <fullName evidence="3 9">5'-nucleotidase</fullName>
        <ecNumber evidence="3 9">3.1.3.5</ecNumber>
    </recommendedName>
</protein>
<comment type="subcellular location">
    <subcellularLocation>
        <location evidence="9">Cytoplasm</location>
    </subcellularLocation>
</comment>
<dbReference type="PANTHER" id="PTHR13045">
    <property type="entry name" value="5'-NUCLEOTIDASE"/>
    <property type="match status" value="1"/>
</dbReference>
<dbReference type="PANTHER" id="PTHR13045:SF0">
    <property type="entry name" value="7-METHYLGUANOSINE PHOSPHATE-SPECIFIC 5'-NUCLEOTIDASE"/>
    <property type="match status" value="1"/>
</dbReference>
<comment type="catalytic activity">
    <reaction evidence="1 9">
        <text>a ribonucleoside 5'-phosphate + H2O = a ribonucleoside + phosphate</text>
        <dbReference type="Rhea" id="RHEA:12484"/>
        <dbReference type="ChEBI" id="CHEBI:15377"/>
        <dbReference type="ChEBI" id="CHEBI:18254"/>
        <dbReference type="ChEBI" id="CHEBI:43474"/>
        <dbReference type="ChEBI" id="CHEBI:58043"/>
        <dbReference type="EC" id="3.1.3.5"/>
    </reaction>
</comment>
<evidence type="ECO:0000256" key="8">
    <source>
        <dbReference type="ARBA" id="ARBA00023080"/>
    </source>
</evidence>
<keyword evidence="11" id="KW-1185">Reference proteome</keyword>
<accession>A0A226F6I9</accession>